<gene>
    <name evidence="1" type="ORF">MFU01_12030</name>
</gene>
<organism evidence="1 2">
    <name type="scientific">Myxococcus fulvus</name>
    <dbReference type="NCBI Taxonomy" id="33"/>
    <lineage>
        <taxon>Bacteria</taxon>
        <taxon>Pseudomonadati</taxon>
        <taxon>Myxococcota</taxon>
        <taxon>Myxococcia</taxon>
        <taxon>Myxococcales</taxon>
        <taxon>Cystobacterineae</taxon>
        <taxon>Myxococcaceae</taxon>
        <taxon>Myxococcus</taxon>
    </lineage>
</organism>
<proteinExistence type="predicted"/>
<evidence type="ECO:0008006" key="3">
    <source>
        <dbReference type="Google" id="ProtNLM"/>
    </source>
</evidence>
<dbReference type="AlphaFoldDB" id="A0A511SW82"/>
<comment type="caution">
    <text evidence="1">The sequence shown here is derived from an EMBL/GenBank/DDBJ whole genome shotgun (WGS) entry which is preliminary data.</text>
</comment>
<accession>A0A511SW82</accession>
<sequence length="202" mass="22400">MVGGPLHPGEPYMASSPLRRSVESTAPAAPRIPTSVLEGLFIRGLKVSGRLVEELKALGYDIKQPEVDYPVQVFLGAVLLARQEVFGELTDEEAYRRVGRTLVDGFASTLVGRVVAVALPMIGPARALERIPRYLALMGRTDIDVTQTPVGERGRRIVFTDRYNRPDLMAGGLERMMELANAQPRITVEERNAEGYRLLVRW</sequence>
<dbReference type="EMBL" id="BJXR01000014">
    <property type="protein sequence ID" value="GEN06166.1"/>
    <property type="molecule type" value="Genomic_DNA"/>
</dbReference>
<evidence type="ECO:0000313" key="1">
    <source>
        <dbReference type="EMBL" id="GEN06166.1"/>
    </source>
</evidence>
<dbReference type="InterPro" id="IPR011751">
    <property type="entry name" value="Mxa_paralog_2265"/>
</dbReference>
<name>A0A511SW82_MYXFU</name>
<dbReference type="NCBIfam" id="TIGR02265">
    <property type="entry name" value="Mxa_TIGR02265"/>
    <property type="match status" value="1"/>
</dbReference>
<reference evidence="1 2" key="1">
    <citation type="submission" date="2019-07" db="EMBL/GenBank/DDBJ databases">
        <title>Whole genome shotgun sequence of Myxococcus fulvus NBRC 100333.</title>
        <authorList>
            <person name="Hosoyama A."/>
            <person name="Uohara A."/>
            <person name="Ohji S."/>
            <person name="Ichikawa N."/>
        </authorList>
    </citation>
    <scope>NUCLEOTIDE SEQUENCE [LARGE SCALE GENOMIC DNA]</scope>
    <source>
        <strain evidence="1 2">NBRC 100333</strain>
    </source>
</reference>
<protein>
    <recommendedName>
        <fullName evidence="3">DUF2378 family protein</fullName>
    </recommendedName>
</protein>
<evidence type="ECO:0000313" key="2">
    <source>
        <dbReference type="Proteomes" id="UP000321514"/>
    </source>
</evidence>
<dbReference type="STRING" id="1334629.MFUL124B02_34850"/>
<dbReference type="Pfam" id="PF09536">
    <property type="entry name" value="DUF2378"/>
    <property type="match status" value="1"/>
</dbReference>
<dbReference type="Proteomes" id="UP000321514">
    <property type="component" value="Unassembled WGS sequence"/>
</dbReference>